<name>A0A9D1WAW5_9SPHI</name>
<proteinExistence type="predicted"/>
<reference evidence="3" key="1">
    <citation type="journal article" date="2021" name="PeerJ">
        <title>Extensive microbial diversity within the chicken gut microbiome revealed by metagenomics and culture.</title>
        <authorList>
            <person name="Gilroy R."/>
            <person name="Ravi A."/>
            <person name="Getino M."/>
            <person name="Pursley I."/>
            <person name="Horton D.L."/>
            <person name="Alikhan N.F."/>
            <person name="Baker D."/>
            <person name="Gharbi K."/>
            <person name="Hall N."/>
            <person name="Watson M."/>
            <person name="Adriaenssens E.M."/>
            <person name="Foster-Nyarko E."/>
            <person name="Jarju S."/>
            <person name="Secka A."/>
            <person name="Antonio M."/>
            <person name="Oren A."/>
            <person name="Chaudhuri R.R."/>
            <person name="La Ragione R."/>
            <person name="Hildebrand F."/>
            <person name="Pallen M.J."/>
        </authorList>
    </citation>
    <scope>NUCLEOTIDE SEQUENCE</scope>
    <source>
        <strain evidence="3">1719</strain>
    </source>
</reference>
<dbReference type="Gene3D" id="2.10.109.10">
    <property type="entry name" value="Umud Fragment, subunit A"/>
    <property type="match status" value="1"/>
</dbReference>
<dbReference type="Pfam" id="PF01381">
    <property type="entry name" value="HTH_3"/>
    <property type="match status" value="1"/>
</dbReference>
<dbReference type="InterPro" id="IPR001387">
    <property type="entry name" value="Cro/C1-type_HTH"/>
</dbReference>
<dbReference type="PANTHER" id="PTHR46558:SF4">
    <property type="entry name" value="DNA-BIDING PHAGE PROTEIN"/>
    <property type="match status" value="1"/>
</dbReference>
<accession>A0A9D1WAW5</accession>
<evidence type="ECO:0000313" key="3">
    <source>
        <dbReference type="EMBL" id="HIX55594.1"/>
    </source>
</evidence>
<dbReference type="GO" id="GO:0003677">
    <property type="term" value="F:DNA binding"/>
    <property type="evidence" value="ECO:0007669"/>
    <property type="project" value="UniProtKB-KW"/>
</dbReference>
<dbReference type="PANTHER" id="PTHR46558">
    <property type="entry name" value="TRACRIPTIONAL REGULATORY PROTEIN-RELATED-RELATED"/>
    <property type="match status" value="1"/>
</dbReference>
<dbReference type="SUPFAM" id="SSF47413">
    <property type="entry name" value="lambda repressor-like DNA-binding domains"/>
    <property type="match status" value="1"/>
</dbReference>
<evidence type="ECO:0000256" key="1">
    <source>
        <dbReference type="ARBA" id="ARBA00023125"/>
    </source>
</evidence>
<reference evidence="3" key="2">
    <citation type="submission" date="2021-04" db="EMBL/GenBank/DDBJ databases">
        <authorList>
            <person name="Gilroy R."/>
        </authorList>
    </citation>
    <scope>NUCLEOTIDE SEQUENCE</scope>
    <source>
        <strain evidence="3">1719</strain>
    </source>
</reference>
<keyword evidence="1" id="KW-0238">DNA-binding</keyword>
<dbReference type="InterPro" id="IPR010982">
    <property type="entry name" value="Lambda_DNA-bd_dom_sf"/>
</dbReference>
<dbReference type="CDD" id="cd00093">
    <property type="entry name" value="HTH_XRE"/>
    <property type="match status" value="1"/>
</dbReference>
<evidence type="ECO:0000259" key="2">
    <source>
        <dbReference type="PROSITE" id="PS50943"/>
    </source>
</evidence>
<dbReference type="SMART" id="SM00530">
    <property type="entry name" value="HTH_XRE"/>
    <property type="match status" value="1"/>
</dbReference>
<dbReference type="EMBL" id="DXEZ01000318">
    <property type="protein sequence ID" value="HIX55594.1"/>
    <property type="molecule type" value="Genomic_DNA"/>
</dbReference>
<feature type="domain" description="HTH cro/C1-type" evidence="2">
    <location>
        <begin position="8"/>
        <end position="62"/>
    </location>
</feature>
<dbReference type="AlphaFoldDB" id="A0A9D1WAW5"/>
<comment type="caution">
    <text evidence="3">The sequence shown here is derived from an EMBL/GenBank/DDBJ whole genome shotgun (WGS) entry which is preliminary data.</text>
</comment>
<organism evidence="3 4">
    <name type="scientific">Candidatus Sphingobacterium stercoripullorum</name>
    <dbReference type="NCBI Taxonomy" id="2838759"/>
    <lineage>
        <taxon>Bacteria</taxon>
        <taxon>Pseudomonadati</taxon>
        <taxon>Bacteroidota</taxon>
        <taxon>Sphingobacteriia</taxon>
        <taxon>Sphingobacteriales</taxon>
        <taxon>Sphingobacteriaceae</taxon>
        <taxon>Sphingobacterium</taxon>
    </lineage>
</organism>
<dbReference type="Proteomes" id="UP000824156">
    <property type="component" value="Unassembled WGS sequence"/>
</dbReference>
<sequence>MSNFSRNLKFLRKKYGLTQQKLADMLKVTRAAVGSYEEGRSKPKFSLLTEMSEFFEVTVTELMNEKINAHWKPKATYATKKLRLLTVAVGVDNSPKVNYVSALAQKQYASEHYDTEYVSTLPQFTFLDLDPRKVYRAFEIKDSAMLPINQEDVVIGEYLEDWSLINPNETYIVVVKEEGVEYRRVGRKIREPKGLQLLADNPAFESFWVPTSEIVEIWKPYSFISKSFPVKSDETELARLSQIMAQMQKSIDTVIHNK</sequence>
<evidence type="ECO:0000313" key="4">
    <source>
        <dbReference type="Proteomes" id="UP000824156"/>
    </source>
</evidence>
<dbReference type="PROSITE" id="PS50943">
    <property type="entry name" value="HTH_CROC1"/>
    <property type="match status" value="1"/>
</dbReference>
<dbReference type="Gene3D" id="1.10.260.40">
    <property type="entry name" value="lambda repressor-like DNA-binding domains"/>
    <property type="match status" value="1"/>
</dbReference>
<gene>
    <name evidence="3" type="ORF">H9853_11290</name>
</gene>
<protein>
    <submittedName>
        <fullName evidence="3">XRE family transcriptional regulator</fullName>
    </submittedName>
</protein>